<comment type="caution">
    <text evidence="1">The sequence shown here is derived from an EMBL/GenBank/DDBJ whole genome shotgun (WGS) entry which is preliminary data.</text>
</comment>
<name>A0ABD3XRX0_SINWO</name>
<gene>
    <name evidence="1" type="ORF">ACJMK2_000533</name>
</gene>
<reference evidence="1 2" key="1">
    <citation type="submission" date="2024-11" db="EMBL/GenBank/DDBJ databases">
        <title>Chromosome-level genome assembly of the freshwater bivalve Anodonta woodiana.</title>
        <authorList>
            <person name="Chen X."/>
        </authorList>
    </citation>
    <scope>NUCLEOTIDE SEQUENCE [LARGE SCALE GENOMIC DNA]</scope>
    <source>
        <strain evidence="1">MN2024</strain>
        <tissue evidence="1">Gills</tissue>
    </source>
</reference>
<organism evidence="1 2">
    <name type="scientific">Sinanodonta woodiana</name>
    <name type="common">Chinese pond mussel</name>
    <name type="synonym">Anodonta woodiana</name>
    <dbReference type="NCBI Taxonomy" id="1069815"/>
    <lineage>
        <taxon>Eukaryota</taxon>
        <taxon>Metazoa</taxon>
        <taxon>Spiralia</taxon>
        <taxon>Lophotrochozoa</taxon>
        <taxon>Mollusca</taxon>
        <taxon>Bivalvia</taxon>
        <taxon>Autobranchia</taxon>
        <taxon>Heteroconchia</taxon>
        <taxon>Palaeoheterodonta</taxon>
        <taxon>Unionida</taxon>
        <taxon>Unionoidea</taxon>
        <taxon>Unionidae</taxon>
        <taxon>Unioninae</taxon>
        <taxon>Sinanodonta</taxon>
    </lineage>
</organism>
<keyword evidence="2" id="KW-1185">Reference proteome</keyword>
<dbReference type="Proteomes" id="UP001634394">
    <property type="component" value="Unassembled WGS sequence"/>
</dbReference>
<evidence type="ECO:0000313" key="2">
    <source>
        <dbReference type="Proteomes" id="UP001634394"/>
    </source>
</evidence>
<evidence type="ECO:0000313" key="1">
    <source>
        <dbReference type="EMBL" id="KAL3888153.1"/>
    </source>
</evidence>
<proteinExistence type="predicted"/>
<accession>A0ABD3XRX0</accession>
<protein>
    <submittedName>
        <fullName evidence="1">Uncharacterized protein</fullName>
    </submittedName>
</protein>
<dbReference type="AlphaFoldDB" id="A0ABD3XRX0"/>
<dbReference type="EMBL" id="JBJQND010000001">
    <property type="protein sequence ID" value="KAL3888153.1"/>
    <property type="molecule type" value="Genomic_DNA"/>
</dbReference>
<sequence>MSIAKVLFKEENSKDVLEEIENANSRKLCIDSLFKRVIHREASTVQLFLKEIISKCPEIAKLIAETIITDEESKKFQLIDDRVRPNGRDCSRVHTLFRIDEADVKFFQHHLYHSPETVDKIADELLSKFHMSFSDHSKVTLHSDVFTRIRVLFQKICSCHFNQHQNLKVCWDPNYTWSGWNLEMKLLDQVNV</sequence>